<name>A0ABP8PE42_9NOCA</name>
<keyword evidence="1" id="KW-0732">Signal</keyword>
<evidence type="ECO:0000313" key="3">
    <source>
        <dbReference type="Proteomes" id="UP001501183"/>
    </source>
</evidence>
<evidence type="ECO:0000256" key="1">
    <source>
        <dbReference type="SAM" id="SignalP"/>
    </source>
</evidence>
<keyword evidence="3" id="KW-1185">Reference proteome</keyword>
<comment type="caution">
    <text evidence="2">The sequence shown here is derived from an EMBL/GenBank/DDBJ whole genome shotgun (WGS) entry which is preliminary data.</text>
</comment>
<dbReference type="Proteomes" id="UP001501183">
    <property type="component" value="Unassembled WGS sequence"/>
</dbReference>
<protein>
    <recommendedName>
        <fullName evidence="4">Secreted protein</fullName>
    </recommendedName>
</protein>
<feature type="signal peptide" evidence="1">
    <location>
        <begin position="1"/>
        <end position="29"/>
    </location>
</feature>
<proteinExistence type="predicted"/>
<evidence type="ECO:0008006" key="4">
    <source>
        <dbReference type="Google" id="ProtNLM"/>
    </source>
</evidence>
<evidence type="ECO:0000313" key="2">
    <source>
        <dbReference type="EMBL" id="GAA4484711.1"/>
    </source>
</evidence>
<gene>
    <name evidence="2" type="ORF">GCM10023094_38400</name>
</gene>
<dbReference type="EMBL" id="BAABFB010000059">
    <property type="protein sequence ID" value="GAA4484711.1"/>
    <property type="molecule type" value="Genomic_DNA"/>
</dbReference>
<accession>A0ABP8PE42</accession>
<sequence length="171" mass="17092">MSESRIARTVAAVATALALSVAAGTSAAAAPSAAASSTAAPVTTAFQVPLTYLSNCFFLLMCGLPLPVTVTPTVTPGPAAGTVTFDVLQQTLSYDCDATWIHWRNLATGASGDTRVDAASRYLGRGASPCDHTVTEVSTGSGPVVATVTAPPGGDPPLVTVNPGFGAFLVP</sequence>
<reference evidence="3" key="1">
    <citation type="journal article" date="2019" name="Int. J. Syst. Evol. Microbiol.">
        <title>The Global Catalogue of Microorganisms (GCM) 10K type strain sequencing project: providing services to taxonomists for standard genome sequencing and annotation.</title>
        <authorList>
            <consortium name="The Broad Institute Genomics Platform"/>
            <consortium name="The Broad Institute Genome Sequencing Center for Infectious Disease"/>
            <person name="Wu L."/>
            <person name="Ma J."/>
        </authorList>
    </citation>
    <scope>NUCLEOTIDE SEQUENCE [LARGE SCALE GENOMIC DNA]</scope>
    <source>
        <strain evidence="3">JCM 32206</strain>
    </source>
</reference>
<dbReference type="RefSeq" id="WP_345348659.1">
    <property type="nucleotide sequence ID" value="NZ_BAABFB010000059.1"/>
</dbReference>
<feature type="chain" id="PRO_5045903301" description="Secreted protein" evidence="1">
    <location>
        <begin position="30"/>
        <end position="171"/>
    </location>
</feature>
<organism evidence="2 3">
    <name type="scientific">Rhodococcus olei</name>
    <dbReference type="NCBI Taxonomy" id="2161675"/>
    <lineage>
        <taxon>Bacteria</taxon>
        <taxon>Bacillati</taxon>
        <taxon>Actinomycetota</taxon>
        <taxon>Actinomycetes</taxon>
        <taxon>Mycobacteriales</taxon>
        <taxon>Nocardiaceae</taxon>
        <taxon>Rhodococcus</taxon>
    </lineage>
</organism>